<dbReference type="InterPro" id="IPR057810">
    <property type="entry name" value="RBD_ZCCHC3_1st"/>
</dbReference>
<keyword evidence="1" id="KW-0863">Zinc-finger</keyword>
<proteinExistence type="predicted"/>
<dbReference type="InterPro" id="IPR001878">
    <property type="entry name" value="Znf_CCHC"/>
</dbReference>
<reference evidence="5" key="1">
    <citation type="submission" date="2012-01" db="EMBL/GenBank/DDBJ databases">
        <authorList>
            <person name="Walter R."/>
            <person name="Schartl M."/>
            <person name="Warren W."/>
        </authorList>
    </citation>
    <scope>NUCLEOTIDE SEQUENCE [LARGE SCALE GENOMIC DNA]</scope>
    <source>
        <strain evidence="5">JP 163 A</strain>
    </source>
</reference>
<evidence type="ECO:0000313" key="4">
    <source>
        <dbReference type="Ensembl" id="ENSXMAP00000039143.1"/>
    </source>
</evidence>
<dbReference type="STRING" id="8083.ENSXMAP00000039143"/>
<keyword evidence="1" id="KW-0479">Metal-binding</keyword>
<dbReference type="OMA" id="VDGIWNC"/>
<dbReference type="GO" id="GO:0003723">
    <property type="term" value="F:RNA binding"/>
    <property type="evidence" value="ECO:0007669"/>
    <property type="project" value="InterPro"/>
</dbReference>
<evidence type="ECO:0000256" key="2">
    <source>
        <dbReference type="SAM" id="MobiDB-lite"/>
    </source>
</evidence>
<dbReference type="GO" id="GO:0002218">
    <property type="term" value="P:activation of innate immune response"/>
    <property type="evidence" value="ECO:0007669"/>
    <property type="project" value="InterPro"/>
</dbReference>
<feature type="compositionally biased region" description="Basic and acidic residues" evidence="2">
    <location>
        <begin position="385"/>
        <end position="396"/>
    </location>
</feature>
<dbReference type="SUPFAM" id="SSF57756">
    <property type="entry name" value="Retrovirus zinc finger-like domains"/>
    <property type="match status" value="1"/>
</dbReference>
<keyword evidence="5" id="KW-1185">Reference proteome</keyword>
<dbReference type="InParanoid" id="A0A3B5R651"/>
<feature type="region of interest" description="Disordered" evidence="2">
    <location>
        <begin position="380"/>
        <end position="425"/>
    </location>
</feature>
<dbReference type="InterPro" id="IPR036875">
    <property type="entry name" value="Znf_CCHC_sf"/>
</dbReference>
<dbReference type="PROSITE" id="PS50158">
    <property type="entry name" value="ZF_CCHC"/>
    <property type="match status" value="1"/>
</dbReference>
<organism evidence="4 5">
    <name type="scientific">Xiphophorus maculatus</name>
    <name type="common">Southern platyfish</name>
    <name type="synonym">Platypoecilus maculatus</name>
    <dbReference type="NCBI Taxonomy" id="8083"/>
    <lineage>
        <taxon>Eukaryota</taxon>
        <taxon>Metazoa</taxon>
        <taxon>Chordata</taxon>
        <taxon>Craniata</taxon>
        <taxon>Vertebrata</taxon>
        <taxon>Euteleostomi</taxon>
        <taxon>Actinopterygii</taxon>
        <taxon>Neopterygii</taxon>
        <taxon>Teleostei</taxon>
        <taxon>Neoteleostei</taxon>
        <taxon>Acanthomorphata</taxon>
        <taxon>Ovalentaria</taxon>
        <taxon>Atherinomorphae</taxon>
        <taxon>Cyprinodontiformes</taxon>
        <taxon>Poeciliidae</taxon>
        <taxon>Poeciliinae</taxon>
        <taxon>Xiphophorus</taxon>
    </lineage>
</organism>
<dbReference type="Pfam" id="PF23057">
    <property type="entry name" value="RBD_ZCCHC3_1st"/>
    <property type="match status" value="1"/>
</dbReference>
<sequence length="425" mass="47278">MAASHAGMRRHHSVRFLFKEREEENRVTRLDFSRKLIQQVLKFRPDDLNCILTLPFNKGYDVSFCSAALLKEFWTRFENAKTQFSAFDVEKLTDNSLKTVIVRMFNETVSAEDICMWLGRYCTVRGQAMKVRDVDGIWNCAWRVPIKQWEDPQGFQGLKHLPSMIVLGENRGYIHYQGQPKLCRKCGEHGHLAETCEKVFCGKCREVGHTFDECRNGRKCNLCGGQDHLFRDCPKSFANKLKKGKETPTETANEQVDSAGSENSNLPPGPLIGGEEERAGSGEGKEAPPQTETSSEGGEMLTEGGASSDSEEEQTDSSDDAPLPDAQLAKRPASESPPDLTPKVGKRGRLEELFGSFGEESKAFLAGSSNEVSFLDFAHQSTPEDPNKVTALERRPTPRVRRGNGAPTRPAPPCGKEELCSQDSL</sequence>
<dbReference type="GO" id="GO:0008270">
    <property type="term" value="F:zinc ion binding"/>
    <property type="evidence" value="ECO:0007669"/>
    <property type="project" value="UniProtKB-KW"/>
</dbReference>
<reference evidence="5" key="2">
    <citation type="journal article" date="2013" name="Nat. Genet.">
        <title>The genome of the platyfish, Xiphophorus maculatus, provides insights into evolutionary adaptation and several complex traits.</title>
        <authorList>
            <person name="Schartl M."/>
            <person name="Walter R.B."/>
            <person name="Shen Y."/>
            <person name="Garcia T."/>
            <person name="Catchen J."/>
            <person name="Amores A."/>
            <person name="Braasch I."/>
            <person name="Chalopin D."/>
            <person name="Volff J.N."/>
            <person name="Lesch K.P."/>
            <person name="Bisazza A."/>
            <person name="Minx P."/>
            <person name="Hillier L."/>
            <person name="Wilson R.K."/>
            <person name="Fuerstenberg S."/>
            <person name="Boore J."/>
            <person name="Searle S."/>
            <person name="Postlethwait J.H."/>
            <person name="Warren W.C."/>
        </authorList>
    </citation>
    <scope>NUCLEOTIDE SEQUENCE [LARGE SCALE GENOMIC DNA]</scope>
    <source>
        <strain evidence="5">JP 163 A</strain>
    </source>
</reference>
<reference evidence="4" key="3">
    <citation type="submission" date="2025-08" db="UniProtKB">
        <authorList>
            <consortium name="Ensembl"/>
        </authorList>
    </citation>
    <scope>IDENTIFICATION</scope>
    <source>
        <strain evidence="4">JP 163 A</strain>
    </source>
</reference>
<dbReference type="AlphaFoldDB" id="A0A3B5R651"/>
<feature type="compositionally biased region" description="Acidic residues" evidence="2">
    <location>
        <begin position="309"/>
        <end position="319"/>
    </location>
</feature>
<dbReference type="InterPro" id="IPR042509">
    <property type="entry name" value="ZCCHC3"/>
</dbReference>
<keyword evidence="1" id="KW-0862">Zinc</keyword>
<name>A0A3B5R651_XIPMA</name>
<dbReference type="GO" id="GO:0003690">
    <property type="term" value="F:double-stranded DNA binding"/>
    <property type="evidence" value="ECO:0007669"/>
    <property type="project" value="InterPro"/>
</dbReference>
<evidence type="ECO:0000259" key="3">
    <source>
        <dbReference type="PROSITE" id="PS50158"/>
    </source>
</evidence>
<dbReference type="PANTHER" id="PTHR22639:SF3">
    <property type="entry name" value="ZINC FINGER CCHC DOMAIN-CONTAINING PROTEIN 3"/>
    <property type="match status" value="1"/>
</dbReference>
<feature type="region of interest" description="Disordered" evidence="2">
    <location>
        <begin position="242"/>
        <end position="347"/>
    </location>
</feature>
<evidence type="ECO:0000313" key="5">
    <source>
        <dbReference type="Proteomes" id="UP000002852"/>
    </source>
</evidence>
<feature type="compositionally biased region" description="Polar residues" evidence="2">
    <location>
        <begin position="249"/>
        <end position="266"/>
    </location>
</feature>
<feature type="domain" description="CCHC-type" evidence="3">
    <location>
        <begin position="183"/>
        <end position="198"/>
    </location>
</feature>
<dbReference type="GeneTree" id="ENSGT00530000063983"/>
<accession>A0A3B5R651</accession>
<protein>
    <recommendedName>
        <fullName evidence="3">CCHC-type domain-containing protein</fullName>
    </recommendedName>
</protein>
<dbReference type="Ensembl" id="ENSXMAT00000025079.1">
    <property type="protein sequence ID" value="ENSXMAP00000039143.1"/>
    <property type="gene ID" value="ENSXMAG00000028119.1"/>
</dbReference>
<evidence type="ECO:0000256" key="1">
    <source>
        <dbReference type="PROSITE-ProRule" id="PRU00047"/>
    </source>
</evidence>
<dbReference type="Proteomes" id="UP000002852">
    <property type="component" value="Unassembled WGS sequence"/>
</dbReference>
<dbReference type="InterPro" id="IPR057811">
    <property type="entry name" value="RBD_ZCCHC3_2nd"/>
</dbReference>
<reference evidence="4" key="4">
    <citation type="submission" date="2025-09" db="UniProtKB">
        <authorList>
            <consortium name="Ensembl"/>
        </authorList>
    </citation>
    <scope>IDENTIFICATION</scope>
    <source>
        <strain evidence="4">JP 163 A</strain>
    </source>
</reference>
<dbReference type="Pfam" id="PF23058">
    <property type="entry name" value="RBD_ZCCHC3_2nd"/>
    <property type="match status" value="1"/>
</dbReference>
<feature type="compositionally biased region" description="Basic and acidic residues" evidence="2">
    <location>
        <begin position="275"/>
        <end position="286"/>
    </location>
</feature>
<dbReference type="Gene3D" id="4.10.60.10">
    <property type="entry name" value="Zinc finger, CCHC-type"/>
    <property type="match status" value="1"/>
</dbReference>
<dbReference type="PANTHER" id="PTHR22639">
    <property type="entry name" value="GAG-RELATED PROTEIN"/>
    <property type="match status" value="1"/>
</dbReference>
<dbReference type="SMART" id="SM00343">
    <property type="entry name" value="ZnF_C2HC"/>
    <property type="match status" value="3"/>
</dbReference>